<dbReference type="RefSeq" id="WP_044040220.1">
    <property type="nucleotide sequence ID" value="NZ_HG917869.1"/>
</dbReference>
<feature type="domain" description="Competence protein CoiA-like N-terminal" evidence="1">
    <location>
        <begin position="18"/>
        <end position="57"/>
    </location>
</feature>
<protein>
    <recommendedName>
        <fullName evidence="1">Competence protein CoiA-like N-terminal domain-containing protein</fullName>
    </recommendedName>
</protein>
<evidence type="ECO:0000259" key="1">
    <source>
        <dbReference type="Pfam" id="PF25164"/>
    </source>
</evidence>
<dbReference type="KEGG" id="clt:CM240_2935"/>
<dbReference type="OrthoDB" id="1910173at2"/>
<accession>W6S6P2</accession>
<sequence>MRKAIHNYATGKQKEIDASEVNKIDGLKLFICPECGEKVRFVSGMKQLPHFKHYKKTEISPECEKRVDGFVKTYLYERIGLPLYIKRSNSSFELYISFPVLKDNLLDKLIEEKLYITIKDTDKYYENKQQKFAINRFLNDASTLLPINFIPKNNSNFIIDFSTSKYNEEILKYWSQYSEGFYKDNAIFSYGESGGKKIHRNDSIYTEKKYYMVSKNNLINIPPGMKKEYIGSLPINNLNYNVYTIQITPYDDIEFKRIAEYLLLNFKIGLLYCKPEIIPLWPPVVQKDSNFNLIHSNKDLICTVKTGNDVPKIYSYIEDKVTELFIPSFGDNCFKIKVYPNSNKFLSVDRKYIGNEVIFSNIHQELIYGKLNCILYDIDNTNNIININTEYTLSKKYVDLIAKSNNKLNIYHKTNYLYRKYELLNDKELRISNIQLNDELLFFNSYKLIGKICFVNKIISKKIIDSDLYHKLLLTSHTVKISIPIEIKKILILLSNYPMCYYLIKRYSDEGKIPIGTWYIIKQEFKEGLHE</sequence>
<evidence type="ECO:0000313" key="2">
    <source>
        <dbReference type="EMBL" id="CDM70052.1"/>
    </source>
</evidence>
<reference evidence="2 3" key="1">
    <citation type="submission" date="2013-11" db="EMBL/GenBank/DDBJ databases">
        <title>Complete genome sequence of Clostridum sp. M2/40.</title>
        <authorList>
            <person name="Wibberg D."/>
            <person name="Puehler A."/>
            <person name="Schlueter A."/>
        </authorList>
    </citation>
    <scope>NUCLEOTIDE SEQUENCE [LARGE SCALE GENOMIC DNA]</scope>
    <source>
        <strain evidence="3">M2/40</strain>
    </source>
</reference>
<dbReference type="PATRIC" id="fig|1216932.3.peg.2901"/>
<dbReference type="AlphaFoldDB" id="W6S6P2"/>
<dbReference type="HOGENOM" id="CLU_499451_0_0_9"/>
<proteinExistence type="predicted"/>
<dbReference type="InterPro" id="IPR057253">
    <property type="entry name" value="CoiA-like_N"/>
</dbReference>
<keyword evidence="3" id="KW-1185">Reference proteome</keyword>
<evidence type="ECO:0000313" key="3">
    <source>
        <dbReference type="Proteomes" id="UP000019426"/>
    </source>
</evidence>
<dbReference type="Proteomes" id="UP000019426">
    <property type="component" value="Chromosome M2/40_rep2"/>
</dbReference>
<dbReference type="EMBL" id="HG917869">
    <property type="protein sequence ID" value="CDM70052.1"/>
    <property type="molecule type" value="Genomic_DNA"/>
</dbReference>
<organism evidence="2 3">
    <name type="scientific">Clostridium bornimense</name>
    <dbReference type="NCBI Taxonomy" id="1216932"/>
    <lineage>
        <taxon>Bacteria</taxon>
        <taxon>Bacillati</taxon>
        <taxon>Bacillota</taxon>
        <taxon>Clostridia</taxon>
        <taxon>Eubacteriales</taxon>
        <taxon>Clostridiaceae</taxon>
        <taxon>Clostridium</taxon>
    </lineage>
</organism>
<name>W6S6P2_9CLOT</name>
<dbReference type="Pfam" id="PF25164">
    <property type="entry name" value="CoiA_N"/>
    <property type="match status" value="1"/>
</dbReference>
<gene>
    <name evidence="2" type="ORF">CM240_2935</name>
</gene>
<dbReference type="eggNOG" id="ENOG503286Q">
    <property type="taxonomic scope" value="Bacteria"/>
</dbReference>
<dbReference type="STRING" id="1216932.CM240_2935"/>